<name>A0A518DFN2_9BACT</name>
<evidence type="ECO:0000256" key="1">
    <source>
        <dbReference type="SAM" id="Phobius"/>
    </source>
</evidence>
<dbReference type="NCBIfam" id="TIGR04294">
    <property type="entry name" value="pre_pil_HX9DG"/>
    <property type="match status" value="1"/>
</dbReference>
<dbReference type="NCBIfam" id="TIGR02532">
    <property type="entry name" value="IV_pilin_GFxxxE"/>
    <property type="match status" value="1"/>
</dbReference>
<dbReference type="InterPro" id="IPR012902">
    <property type="entry name" value="N_methyl_site"/>
</dbReference>
<dbReference type="PANTHER" id="PTHR30093">
    <property type="entry name" value="GENERAL SECRETION PATHWAY PROTEIN G"/>
    <property type="match status" value="1"/>
</dbReference>
<evidence type="ECO:0000313" key="3">
    <source>
        <dbReference type="EMBL" id="QDU90293.1"/>
    </source>
</evidence>
<organism evidence="3 4">
    <name type="scientific">Pirellulimonas nuda</name>
    <dbReference type="NCBI Taxonomy" id="2528009"/>
    <lineage>
        <taxon>Bacteria</taxon>
        <taxon>Pseudomonadati</taxon>
        <taxon>Planctomycetota</taxon>
        <taxon>Planctomycetia</taxon>
        <taxon>Pirellulales</taxon>
        <taxon>Lacipirellulaceae</taxon>
        <taxon>Pirellulimonas</taxon>
    </lineage>
</organism>
<keyword evidence="4" id="KW-1185">Reference proteome</keyword>
<dbReference type="EMBL" id="CP036291">
    <property type="protein sequence ID" value="QDU90293.1"/>
    <property type="molecule type" value="Genomic_DNA"/>
</dbReference>
<sequence length="293" mass="32628">MTVRSDRRHAFTLVELLVVIAIIGILVAMLLPAVQSAREAARRMSCSNNLKQLALAVQLYEQNAGTFPRARTHNANTGVTWAVEIMPYIEEQPAYDAWDKAKFNFRNAPAQLREQHIDAYYCPSRRQPMLATGEQNVGGNTNSVPGACGDYGVNGGSNIQSNYYSNNNGPFLPRPNINNPQTLKTYKTLTDGTNVTILFGEKHVPESDLGRAYYDRSIYDPKDTETIARPAGPRYLLAKSIDERFFEQFGSAHPAVVQFCFADGHVSALETDIDGTTLRYLAEIADEQIIQFE</sequence>
<evidence type="ECO:0000313" key="4">
    <source>
        <dbReference type="Proteomes" id="UP000317429"/>
    </source>
</evidence>
<evidence type="ECO:0000259" key="2">
    <source>
        <dbReference type="Pfam" id="PF07596"/>
    </source>
</evidence>
<dbReference type="Pfam" id="PF07596">
    <property type="entry name" value="SBP_bac_10"/>
    <property type="match status" value="1"/>
</dbReference>
<reference evidence="3 4" key="1">
    <citation type="submission" date="2019-02" db="EMBL/GenBank/DDBJ databases">
        <title>Deep-cultivation of Planctomycetes and their phenomic and genomic characterization uncovers novel biology.</title>
        <authorList>
            <person name="Wiegand S."/>
            <person name="Jogler M."/>
            <person name="Boedeker C."/>
            <person name="Pinto D."/>
            <person name="Vollmers J."/>
            <person name="Rivas-Marin E."/>
            <person name="Kohn T."/>
            <person name="Peeters S.H."/>
            <person name="Heuer A."/>
            <person name="Rast P."/>
            <person name="Oberbeckmann S."/>
            <person name="Bunk B."/>
            <person name="Jeske O."/>
            <person name="Meyerdierks A."/>
            <person name="Storesund J.E."/>
            <person name="Kallscheuer N."/>
            <person name="Luecker S."/>
            <person name="Lage O.M."/>
            <person name="Pohl T."/>
            <person name="Merkel B.J."/>
            <person name="Hornburger P."/>
            <person name="Mueller R.-W."/>
            <person name="Bruemmer F."/>
            <person name="Labrenz M."/>
            <person name="Spormann A.M."/>
            <person name="Op den Camp H."/>
            <person name="Overmann J."/>
            <person name="Amann R."/>
            <person name="Jetten M.S.M."/>
            <person name="Mascher T."/>
            <person name="Medema M.H."/>
            <person name="Devos D.P."/>
            <person name="Kaster A.-K."/>
            <person name="Ovreas L."/>
            <person name="Rohde M."/>
            <person name="Galperin M.Y."/>
            <person name="Jogler C."/>
        </authorList>
    </citation>
    <scope>NUCLEOTIDE SEQUENCE [LARGE SCALE GENOMIC DNA]</scope>
    <source>
        <strain evidence="3 4">Pla175</strain>
    </source>
</reference>
<dbReference type="SUPFAM" id="SSF54523">
    <property type="entry name" value="Pili subunits"/>
    <property type="match status" value="1"/>
</dbReference>
<feature type="domain" description="DUF1559" evidence="2">
    <location>
        <begin position="35"/>
        <end position="274"/>
    </location>
</feature>
<keyword evidence="1" id="KW-0472">Membrane</keyword>
<proteinExistence type="predicted"/>
<dbReference type="AlphaFoldDB" id="A0A518DFN2"/>
<dbReference type="InterPro" id="IPR045584">
    <property type="entry name" value="Pilin-like"/>
</dbReference>
<dbReference type="OrthoDB" id="255848at2"/>
<dbReference type="Proteomes" id="UP000317429">
    <property type="component" value="Chromosome"/>
</dbReference>
<keyword evidence="1" id="KW-0812">Transmembrane</keyword>
<dbReference type="KEGG" id="pnd:Pla175_36960"/>
<dbReference type="InterPro" id="IPR011453">
    <property type="entry name" value="DUF1559"/>
</dbReference>
<gene>
    <name evidence="3" type="primary">xcpT_15</name>
    <name evidence="3" type="ORF">Pla175_36960</name>
</gene>
<feature type="transmembrane region" description="Helical" evidence="1">
    <location>
        <begin position="12"/>
        <end position="34"/>
    </location>
</feature>
<accession>A0A518DFN2</accession>
<dbReference type="InterPro" id="IPR027558">
    <property type="entry name" value="Pre_pil_HX9DG_C"/>
</dbReference>
<dbReference type="PANTHER" id="PTHR30093:SF2">
    <property type="entry name" value="TYPE II SECRETION SYSTEM PROTEIN H"/>
    <property type="match status" value="1"/>
</dbReference>
<dbReference type="RefSeq" id="WP_145292153.1">
    <property type="nucleotide sequence ID" value="NZ_CP036291.1"/>
</dbReference>
<dbReference type="Gene3D" id="3.30.700.10">
    <property type="entry name" value="Glycoprotein, Type 4 Pilin"/>
    <property type="match status" value="1"/>
</dbReference>
<dbReference type="Pfam" id="PF07963">
    <property type="entry name" value="N_methyl"/>
    <property type="match status" value="1"/>
</dbReference>
<keyword evidence="1" id="KW-1133">Transmembrane helix</keyword>
<protein>
    <submittedName>
        <fullName evidence="3">Type II secretion system protein G</fullName>
    </submittedName>
</protein>